<feature type="coiled-coil region" evidence="1">
    <location>
        <begin position="14"/>
        <end position="51"/>
    </location>
</feature>
<keyword evidence="3" id="KW-1185">Reference proteome</keyword>
<reference evidence="3" key="1">
    <citation type="submission" date="2016-06" db="EMBL/GenBank/DDBJ databases">
        <authorList>
            <person name="Varghese N."/>
            <person name="Submissions Spin"/>
        </authorList>
    </citation>
    <scope>NUCLEOTIDE SEQUENCE [LARGE SCALE GENOMIC DNA]</scope>
    <source>
        <strain evidence="3">DSM 45794</strain>
    </source>
</reference>
<dbReference type="EMBL" id="FLRH01000003">
    <property type="protein sequence ID" value="SBT64207.1"/>
    <property type="molecule type" value="Genomic_DNA"/>
</dbReference>
<accession>A0A1A9B5M0</accession>
<evidence type="ECO:0000313" key="3">
    <source>
        <dbReference type="Proteomes" id="UP000199558"/>
    </source>
</evidence>
<proteinExistence type="predicted"/>
<evidence type="ECO:0000313" key="2">
    <source>
        <dbReference type="EMBL" id="SBT64207.1"/>
    </source>
</evidence>
<dbReference type="InterPro" id="IPR056037">
    <property type="entry name" value="DUF7620"/>
</dbReference>
<gene>
    <name evidence="2" type="ORF">GA0070622_1177</name>
</gene>
<evidence type="ECO:0000256" key="1">
    <source>
        <dbReference type="SAM" id="Coils"/>
    </source>
</evidence>
<dbReference type="Proteomes" id="UP000199558">
    <property type="component" value="Unassembled WGS sequence"/>
</dbReference>
<dbReference type="RefSeq" id="WP_091569654.1">
    <property type="nucleotide sequence ID" value="NZ_FLRH01000003.1"/>
</dbReference>
<name>A0A1A9B5M0_9ACTN</name>
<dbReference type="AlphaFoldDB" id="A0A1A9B5M0"/>
<organism evidence="2 3">
    <name type="scientific">Micromonospora sediminicola</name>
    <dbReference type="NCBI Taxonomy" id="946078"/>
    <lineage>
        <taxon>Bacteria</taxon>
        <taxon>Bacillati</taxon>
        <taxon>Actinomycetota</taxon>
        <taxon>Actinomycetes</taxon>
        <taxon>Micromonosporales</taxon>
        <taxon>Micromonosporaceae</taxon>
        <taxon>Micromonospora</taxon>
    </lineage>
</organism>
<dbReference type="STRING" id="946078.GA0070622_1177"/>
<keyword evidence="1" id="KW-0175">Coiled coil</keyword>
<sequence length="66" mass="7655">MIWRRKRKRPSPETTEARDLLARAREDLAAARADDDQVDAAARRLAELRRRNHFGPMITDALRGSR</sequence>
<dbReference type="Pfam" id="PF24596">
    <property type="entry name" value="DUF7620"/>
    <property type="match status" value="1"/>
</dbReference>
<protein>
    <submittedName>
        <fullName evidence="2">Uncharacterized protein</fullName>
    </submittedName>
</protein>